<feature type="coiled-coil region" evidence="1">
    <location>
        <begin position="193"/>
        <end position="220"/>
    </location>
</feature>
<gene>
    <name evidence="3" type="ORF">ECRASSUSDP1_LOCUS1687</name>
</gene>
<reference evidence="3" key="1">
    <citation type="submission" date="2023-07" db="EMBL/GenBank/DDBJ databases">
        <authorList>
            <consortium name="AG Swart"/>
            <person name="Singh M."/>
            <person name="Singh A."/>
            <person name="Seah K."/>
            <person name="Emmerich C."/>
        </authorList>
    </citation>
    <scope>NUCLEOTIDE SEQUENCE</scope>
    <source>
        <strain evidence="3">DP1</strain>
    </source>
</reference>
<feature type="region of interest" description="Disordered" evidence="2">
    <location>
        <begin position="146"/>
        <end position="170"/>
    </location>
</feature>
<evidence type="ECO:0000313" key="3">
    <source>
        <dbReference type="EMBL" id="CAI2360385.1"/>
    </source>
</evidence>
<proteinExistence type="predicted"/>
<evidence type="ECO:0000256" key="2">
    <source>
        <dbReference type="SAM" id="MobiDB-lite"/>
    </source>
</evidence>
<dbReference type="SUPFAM" id="SSF52047">
    <property type="entry name" value="RNI-like"/>
    <property type="match status" value="1"/>
</dbReference>
<name>A0AAD1U1R6_EUPCR</name>
<dbReference type="EMBL" id="CAMPGE010001591">
    <property type="protein sequence ID" value="CAI2360385.1"/>
    <property type="molecule type" value="Genomic_DNA"/>
</dbReference>
<sequence>MDLKCSGPNCANTPTSYIPALSTFLCPKCALEISCRHVCKPLPDVKSAEHSLRFAKYLINKINEACGAFNVTSLFSDAKTQLVKFNQEYNKLFSQNTTVVANALKSEGNELFLAQHTEECQELVKTITASEVNQICRDLKESREFNSTAEEEKEMESLKEKVSQGISSKSAGNISKMKKEDMANMLRAQHRIMGEQASKIAELTQSVRQAKKETLETKQEVLEAHSMIQALAATGKKLKSKLKTGDDKNVANLKDIQKSQNKVTNLRQKLEESAHSDQMLEEDKLEEAPVCTKTQQERIDDFKKVHYEVLGKEIDINDSSVLTIHVSSQGELIKKTRKLPNIEHLQLLNVWNNQSSSDLNKYLRSSIPDKLNQFEFNFNNNGAGNIHYKTYHKSLLRAIRKVRQNLNFGQCKIMKNEFEEIMIAAKHCKSIRFFRCSIITNSECDFGDKLADATFSEINFELTGCDATSNWKGNPDFFSNIFTGIAKCSPAAKTNLLFVNINACQYDVNEARRILRELGFKNALVTL</sequence>
<evidence type="ECO:0000256" key="1">
    <source>
        <dbReference type="SAM" id="Coils"/>
    </source>
</evidence>
<feature type="region of interest" description="Disordered" evidence="2">
    <location>
        <begin position="272"/>
        <end position="292"/>
    </location>
</feature>
<keyword evidence="1" id="KW-0175">Coiled coil</keyword>
<dbReference type="Proteomes" id="UP001295684">
    <property type="component" value="Unassembled WGS sequence"/>
</dbReference>
<accession>A0AAD1U1R6</accession>
<comment type="caution">
    <text evidence="3">The sequence shown here is derived from an EMBL/GenBank/DDBJ whole genome shotgun (WGS) entry which is preliminary data.</text>
</comment>
<dbReference type="AlphaFoldDB" id="A0AAD1U1R6"/>
<evidence type="ECO:0000313" key="4">
    <source>
        <dbReference type="Proteomes" id="UP001295684"/>
    </source>
</evidence>
<protein>
    <submittedName>
        <fullName evidence="3">Uncharacterized protein</fullName>
    </submittedName>
</protein>
<keyword evidence="4" id="KW-1185">Reference proteome</keyword>
<organism evidence="3 4">
    <name type="scientific">Euplotes crassus</name>
    <dbReference type="NCBI Taxonomy" id="5936"/>
    <lineage>
        <taxon>Eukaryota</taxon>
        <taxon>Sar</taxon>
        <taxon>Alveolata</taxon>
        <taxon>Ciliophora</taxon>
        <taxon>Intramacronucleata</taxon>
        <taxon>Spirotrichea</taxon>
        <taxon>Hypotrichia</taxon>
        <taxon>Euplotida</taxon>
        <taxon>Euplotidae</taxon>
        <taxon>Moneuplotes</taxon>
    </lineage>
</organism>